<reference evidence="2 3" key="1">
    <citation type="submission" date="2018-12" db="EMBL/GenBank/DDBJ databases">
        <authorList>
            <consortium name="Pathogen Informatics"/>
        </authorList>
    </citation>
    <scope>NUCLEOTIDE SEQUENCE [LARGE SCALE GENOMIC DNA]</scope>
    <source>
        <strain evidence="2 3">NCTC11951</strain>
    </source>
</reference>
<keyword evidence="1" id="KW-0472">Membrane</keyword>
<feature type="transmembrane region" description="Helical" evidence="1">
    <location>
        <begin position="48"/>
        <end position="66"/>
    </location>
</feature>
<keyword evidence="1" id="KW-1133">Transmembrane helix</keyword>
<proteinExistence type="predicted"/>
<dbReference type="EMBL" id="LR134359">
    <property type="protein sequence ID" value="VEG59947.1"/>
    <property type="molecule type" value="Genomic_DNA"/>
</dbReference>
<name>A0A3S4S154_CAMJU</name>
<keyword evidence="1" id="KW-0812">Transmembrane</keyword>
<evidence type="ECO:0000256" key="1">
    <source>
        <dbReference type="SAM" id="Phobius"/>
    </source>
</evidence>
<gene>
    <name evidence="2" type="ORF">NCTC11951_00020</name>
</gene>
<accession>A0A3S4S154</accession>
<dbReference type="Proteomes" id="UP000275504">
    <property type="component" value="Chromosome"/>
</dbReference>
<evidence type="ECO:0000313" key="2">
    <source>
        <dbReference type="EMBL" id="VEG59947.1"/>
    </source>
</evidence>
<protein>
    <submittedName>
        <fullName evidence="2">Uncharacterized protein</fullName>
    </submittedName>
</protein>
<dbReference type="AlphaFoldDB" id="A0A3S4S154"/>
<sequence length="112" mass="12733">MKFLQGTSDEIRRYICIYGFNDSKLYSRTCRIVTKNKLSKALNLKGKLILFLKGMLGSMFVAYLFFEIVNHLNFGIKLSVAVGGFAAYMGTDALLKIEQLVEKLINKKLDKL</sequence>
<evidence type="ECO:0000313" key="3">
    <source>
        <dbReference type="Proteomes" id="UP000275504"/>
    </source>
</evidence>
<organism evidence="2 3">
    <name type="scientific">Campylobacter jejuni subsp. doylei</name>
    <dbReference type="NCBI Taxonomy" id="32021"/>
    <lineage>
        <taxon>Bacteria</taxon>
        <taxon>Pseudomonadati</taxon>
        <taxon>Campylobacterota</taxon>
        <taxon>Epsilonproteobacteria</taxon>
        <taxon>Campylobacterales</taxon>
        <taxon>Campylobacteraceae</taxon>
        <taxon>Campylobacter</taxon>
    </lineage>
</organism>